<keyword evidence="3" id="KW-0812">Transmembrane</keyword>
<dbReference type="InterPro" id="IPR002347">
    <property type="entry name" value="SDR_fam"/>
</dbReference>
<evidence type="ECO:0000256" key="2">
    <source>
        <dbReference type="ARBA" id="ARBA00023002"/>
    </source>
</evidence>
<dbReference type="InterPro" id="IPR036291">
    <property type="entry name" value="NAD(P)-bd_dom_sf"/>
</dbReference>
<proteinExistence type="inferred from homology"/>
<dbReference type="PROSITE" id="PS51318">
    <property type="entry name" value="TAT"/>
    <property type="match status" value="1"/>
</dbReference>
<accession>A0A4V5UYE3</accession>
<dbReference type="InterPro" id="IPR006311">
    <property type="entry name" value="TAT_signal"/>
</dbReference>
<evidence type="ECO:0000313" key="5">
    <source>
        <dbReference type="EMBL" id="TKK83083.1"/>
    </source>
</evidence>
<dbReference type="FunFam" id="3.40.50.720:FF:000084">
    <property type="entry name" value="Short-chain dehydrogenase reductase"/>
    <property type="match status" value="1"/>
</dbReference>
<feature type="domain" description="Ketoreductase" evidence="4">
    <location>
        <begin position="69"/>
        <end position="249"/>
    </location>
</feature>
<dbReference type="CDD" id="cd05233">
    <property type="entry name" value="SDR_c"/>
    <property type="match status" value="1"/>
</dbReference>
<gene>
    <name evidence="5" type="ORF">FDA38_10220</name>
</gene>
<dbReference type="InterPro" id="IPR020904">
    <property type="entry name" value="Sc_DH/Rdtase_CS"/>
</dbReference>
<dbReference type="PANTHER" id="PTHR24321:SF11">
    <property type="entry name" value="BLR0893 PROTEIN"/>
    <property type="match status" value="1"/>
</dbReference>
<keyword evidence="2" id="KW-0560">Oxidoreductase</keyword>
<dbReference type="InterPro" id="IPR057326">
    <property type="entry name" value="KR_dom"/>
</dbReference>
<dbReference type="EMBL" id="SZPZ01000001">
    <property type="protein sequence ID" value="TKK83083.1"/>
    <property type="molecule type" value="Genomic_DNA"/>
</dbReference>
<protein>
    <submittedName>
        <fullName evidence="5">SDR family oxidoreductase</fullName>
    </submittedName>
</protein>
<organism evidence="5 6">
    <name type="scientific">Kribbella jiaozuonensis</name>
    <dbReference type="NCBI Taxonomy" id="2575441"/>
    <lineage>
        <taxon>Bacteria</taxon>
        <taxon>Bacillati</taxon>
        <taxon>Actinomycetota</taxon>
        <taxon>Actinomycetes</taxon>
        <taxon>Propionibacteriales</taxon>
        <taxon>Kribbellaceae</taxon>
        <taxon>Kribbella</taxon>
    </lineage>
</organism>
<feature type="transmembrane region" description="Helical" evidence="3">
    <location>
        <begin position="26"/>
        <end position="49"/>
    </location>
</feature>
<comment type="similarity">
    <text evidence="1">Belongs to the short-chain dehydrogenases/reductases (SDR) family.</text>
</comment>
<keyword evidence="3" id="KW-1133">Transmembrane helix</keyword>
<dbReference type="GO" id="GO:0016491">
    <property type="term" value="F:oxidoreductase activity"/>
    <property type="evidence" value="ECO:0007669"/>
    <property type="project" value="UniProtKB-KW"/>
</dbReference>
<dbReference type="AlphaFoldDB" id="A0A4V5UYE3"/>
<dbReference type="PRINTS" id="PR00080">
    <property type="entry name" value="SDRFAMILY"/>
</dbReference>
<dbReference type="OrthoDB" id="7064009at2"/>
<name>A0A4V5UYE3_9ACTN</name>
<reference evidence="5 6" key="1">
    <citation type="submission" date="2019-04" db="EMBL/GenBank/DDBJ databases">
        <title>Kribbella sp. NEAU-THZ 27 nov., a novel actinomycete isolated from soil.</title>
        <authorList>
            <person name="Duan L."/>
        </authorList>
    </citation>
    <scope>NUCLEOTIDE SEQUENCE [LARGE SCALE GENOMIC DNA]</scope>
    <source>
        <strain evidence="6">NEAU-THZ27</strain>
    </source>
</reference>
<dbReference type="PRINTS" id="PR00081">
    <property type="entry name" value="GDHRDH"/>
</dbReference>
<dbReference type="SUPFAM" id="SSF51735">
    <property type="entry name" value="NAD(P)-binding Rossmann-fold domains"/>
    <property type="match status" value="1"/>
</dbReference>
<evidence type="ECO:0000313" key="6">
    <source>
        <dbReference type="Proteomes" id="UP000305836"/>
    </source>
</evidence>
<evidence type="ECO:0000256" key="1">
    <source>
        <dbReference type="ARBA" id="ARBA00006484"/>
    </source>
</evidence>
<dbReference type="Proteomes" id="UP000305836">
    <property type="component" value="Unassembled WGS sequence"/>
</dbReference>
<keyword evidence="3" id="KW-0472">Membrane</keyword>
<comment type="caution">
    <text evidence="5">The sequence shown here is derived from an EMBL/GenBank/DDBJ whole genome shotgun (WGS) entry which is preliminary data.</text>
</comment>
<sequence length="324" mass="34271">MYIYIRKPGFEGVGTMTDQRFTRRRVITTGAVAGVTAAAAGAVAGAAFVQGGDAPPPIQASARRRFEDKVVLITGATSGIGRAAAVLFAGEGGKVGFCGRREQLGKQVEAEIRSAGGEATYVKADVRVEDDVRRFVDGIAGKYGGLDVCFNNAGISIERPLHEYTTAEWDDVTNTNLRGNFLALKYEVPHLLKRGGGTVVVTSSSNAIATTEKRAAYTATKRGLVGLVQSAAHDYAARGIRINTLIPGTTNTELVRRLAGMMNVPDPVWNALAANWGKTHVHGLQRMATPNEIAVFALALASDDFPYLTASQLVIDGGKTAYAG</sequence>
<dbReference type="Gene3D" id="3.40.50.720">
    <property type="entry name" value="NAD(P)-binding Rossmann-like Domain"/>
    <property type="match status" value="1"/>
</dbReference>
<dbReference type="Pfam" id="PF13561">
    <property type="entry name" value="adh_short_C2"/>
    <property type="match status" value="1"/>
</dbReference>
<dbReference type="SMART" id="SM00822">
    <property type="entry name" value="PKS_KR"/>
    <property type="match status" value="1"/>
</dbReference>
<dbReference type="PANTHER" id="PTHR24321">
    <property type="entry name" value="DEHYDROGENASES, SHORT CHAIN"/>
    <property type="match status" value="1"/>
</dbReference>
<evidence type="ECO:0000256" key="3">
    <source>
        <dbReference type="SAM" id="Phobius"/>
    </source>
</evidence>
<dbReference type="PROSITE" id="PS00061">
    <property type="entry name" value="ADH_SHORT"/>
    <property type="match status" value="1"/>
</dbReference>
<keyword evidence="6" id="KW-1185">Reference proteome</keyword>
<evidence type="ECO:0000259" key="4">
    <source>
        <dbReference type="SMART" id="SM00822"/>
    </source>
</evidence>